<reference evidence="2 3" key="1">
    <citation type="journal article" date="2019" name="Genome Biol. Evol.">
        <title>Whole-Genome Sequencing of the Giant Devil Catfish, Bagarius yarrelli.</title>
        <authorList>
            <person name="Jiang W."/>
            <person name="Lv Y."/>
            <person name="Cheng L."/>
            <person name="Yang K."/>
            <person name="Chao B."/>
            <person name="Wang X."/>
            <person name="Li Y."/>
            <person name="Pan X."/>
            <person name="You X."/>
            <person name="Zhang Y."/>
            <person name="Yang J."/>
            <person name="Li J."/>
            <person name="Zhang X."/>
            <person name="Liu S."/>
            <person name="Sun C."/>
            <person name="Yang J."/>
            <person name="Shi Q."/>
        </authorList>
    </citation>
    <scope>NUCLEOTIDE SEQUENCE [LARGE SCALE GENOMIC DNA]</scope>
    <source>
        <strain evidence="2">JWS20170419001</strain>
        <tissue evidence="2">Muscle</tissue>
    </source>
</reference>
<dbReference type="EMBL" id="VCAZ01000019">
    <property type="protein sequence ID" value="TSK72122.1"/>
    <property type="molecule type" value="Genomic_DNA"/>
</dbReference>
<keyword evidence="1" id="KW-1133">Transmembrane helix</keyword>
<dbReference type="Proteomes" id="UP000319801">
    <property type="component" value="Unassembled WGS sequence"/>
</dbReference>
<gene>
    <name evidence="2" type="ORF">Baya_3106</name>
</gene>
<name>A0A556TUG2_BAGYA</name>
<evidence type="ECO:0000313" key="3">
    <source>
        <dbReference type="Proteomes" id="UP000319801"/>
    </source>
</evidence>
<feature type="transmembrane region" description="Helical" evidence="1">
    <location>
        <begin position="48"/>
        <end position="69"/>
    </location>
</feature>
<evidence type="ECO:0000313" key="2">
    <source>
        <dbReference type="EMBL" id="TSK72122.1"/>
    </source>
</evidence>
<protein>
    <submittedName>
        <fullName evidence="2">Uncharacterized protein</fullName>
    </submittedName>
</protein>
<proteinExistence type="predicted"/>
<dbReference type="AlphaFoldDB" id="A0A556TUG2"/>
<sequence>MGYISGYFNQSASPGRTQSLQWNSGTARIAAWQGDKQRRFSSLGTPLFLSNFVAVLQVVELCGLATGYFQPNRLNRFQELLVQYMRMAEV</sequence>
<accession>A0A556TUG2</accession>
<evidence type="ECO:0000256" key="1">
    <source>
        <dbReference type="SAM" id="Phobius"/>
    </source>
</evidence>
<organism evidence="2 3">
    <name type="scientific">Bagarius yarrelli</name>
    <name type="common">Goonch</name>
    <name type="synonym">Bagrus yarrelli</name>
    <dbReference type="NCBI Taxonomy" id="175774"/>
    <lineage>
        <taxon>Eukaryota</taxon>
        <taxon>Metazoa</taxon>
        <taxon>Chordata</taxon>
        <taxon>Craniata</taxon>
        <taxon>Vertebrata</taxon>
        <taxon>Euteleostomi</taxon>
        <taxon>Actinopterygii</taxon>
        <taxon>Neopterygii</taxon>
        <taxon>Teleostei</taxon>
        <taxon>Ostariophysi</taxon>
        <taxon>Siluriformes</taxon>
        <taxon>Sisoridae</taxon>
        <taxon>Sisorinae</taxon>
        <taxon>Bagarius</taxon>
    </lineage>
</organism>
<comment type="caution">
    <text evidence="2">The sequence shown here is derived from an EMBL/GenBank/DDBJ whole genome shotgun (WGS) entry which is preliminary data.</text>
</comment>
<keyword evidence="3" id="KW-1185">Reference proteome</keyword>
<keyword evidence="1" id="KW-0812">Transmembrane</keyword>
<keyword evidence="1" id="KW-0472">Membrane</keyword>